<sequence>MKRSGRASTSFTLLPSKRFSILGAPTHPGPGGSPWQNTSRGADHVFLYVGENNDEKEKKQRQLNRLQAAGSSGHKADVTEVCQTFKSKSKLENIP</sequence>
<keyword evidence="3" id="KW-1185">Reference proteome</keyword>
<dbReference type="EMBL" id="JACEEZ010016832">
    <property type="protein sequence ID" value="KAG0717976.1"/>
    <property type="molecule type" value="Genomic_DNA"/>
</dbReference>
<dbReference type="AlphaFoldDB" id="A0A8J5CRA2"/>
<evidence type="ECO:0000313" key="2">
    <source>
        <dbReference type="EMBL" id="KAG0717976.1"/>
    </source>
</evidence>
<dbReference type="Proteomes" id="UP000770661">
    <property type="component" value="Unassembled WGS sequence"/>
</dbReference>
<feature type="region of interest" description="Disordered" evidence="1">
    <location>
        <begin position="20"/>
        <end position="42"/>
    </location>
</feature>
<evidence type="ECO:0000256" key="1">
    <source>
        <dbReference type="SAM" id="MobiDB-lite"/>
    </source>
</evidence>
<accession>A0A8J5CRA2</accession>
<feature type="region of interest" description="Disordered" evidence="1">
    <location>
        <begin position="54"/>
        <end position="78"/>
    </location>
</feature>
<gene>
    <name evidence="2" type="ORF">GWK47_053377</name>
</gene>
<protein>
    <submittedName>
        <fullName evidence="2">Uncharacterized protein</fullName>
    </submittedName>
</protein>
<name>A0A8J5CRA2_CHIOP</name>
<evidence type="ECO:0000313" key="3">
    <source>
        <dbReference type="Proteomes" id="UP000770661"/>
    </source>
</evidence>
<organism evidence="2 3">
    <name type="scientific">Chionoecetes opilio</name>
    <name type="common">Atlantic snow crab</name>
    <name type="synonym">Cancer opilio</name>
    <dbReference type="NCBI Taxonomy" id="41210"/>
    <lineage>
        <taxon>Eukaryota</taxon>
        <taxon>Metazoa</taxon>
        <taxon>Ecdysozoa</taxon>
        <taxon>Arthropoda</taxon>
        <taxon>Crustacea</taxon>
        <taxon>Multicrustacea</taxon>
        <taxon>Malacostraca</taxon>
        <taxon>Eumalacostraca</taxon>
        <taxon>Eucarida</taxon>
        <taxon>Decapoda</taxon>
        <taxon>Pleocyemata</taxon>
        <taxon>Brachyura</taxon>
        <taxon>Eubrachyura</taxon>
        <taxon>Majoidea</taxon>
        <taxon>Majidae</taxon>
        <taxon>Chionoecetes</taxon>
    </lineage>
</organism>
<dbReference type="OrthoDB" id="362021at2759"/>
<proteinExistence type="predicted"/>
<reference evidence="2" key="1">
    <citation type="submission" date="2020-07" db="EMBL/GenBank/DDBJ databases">
        <title>The High-quality genome of the commercially important snow crab, Chionoecetes opilio.</title>
        <authorList>
            <person name="Jeong J.-H."/>
            <person name="Ryu S."/>
        </authorList>
    </citation>
    <scope>NUCLEOTIDE SEQUENCE</scope>
    <source>
        <strain evidence="2">MADBK_172401_WGS</strain>
        <tissue evidence="2">Digestive gland</tissue>
    </source>
</reference>
<comment type="caution">
    <text evidence="2">The sequence shown here is derived from an EMBL/GenBank/DDBJ whole genome shotgun (WGS) entry which is preliminary data.</text>
</comment>